<gene>
    <name evidence="4" type="ORF">GCK72_022149</name>
</gene>
<sequence length="537" mass="56194">MLKFAFLATVLIGLVTGLDVDSQKKISERLSSKLLQYNSFGLPEVSQRYQPEFAAKSAVAATNAPISCYNRSIDILPHDGTAQYGDLVESDFSSTCSDTFTFYVDNFIDEFFVIITTLDALNPRATVYNPIGGEVSSCKDYASSATQSIHLICNGKNIHGTGAYTVKLAADMNKPCIFEIRAPTKLTVDGGFVEDIRDDDVQQIILSTANQGIFRFPLENQASYLAFKVESEEFPIHPEEVHLYTNGQFDIKMDLNLRYGCNTPHITQQSYNCTSQNLYHAKFRGYDSDGNRFQRIYDFNCDIGDVVFTTPSVDISTTPARFCENGGILYNDTAAAREGHGQYPASGPGAASPPFSPGTPFFPGCPGGPGRPAFPGFPASPSFPGAPGFPAGPASPRGPCGPGLPGCPGLYSVPGSPRGPGGPGRPAAPGLPASPCSPGPPCPPGGPGGPRLPFPPAGPADPGPPAGPFGPGRPGGHLIHPPGISWVIATITPGAPGFPSSPSFPVFPFGPASPGGPGGPAGQASDFGPQLHCSNPA</sequence>
<dbReference type="RefSeq" id="XP_003107005.2">
    <property type="nucleotide sequence ID" value="XM_003106957.2"/>
</dbReference>
<dbReference type="Proteomes" id="UP000483820">
    <property type="component" value="Chromosome X"/>
</dbReference>
<keyword evidence="2" id="KW-0732">Signal</keyword>
<feature type="signal peptide" evidence="2">
    <location>
        <begin position="1"/>
        <end position="17"/>
    </location>
</feature>
<organism evidence="4 5">
    <name type="scientific">Caenorhabditis remanei</name>
    <name type="common">Caenorhabditis vulgaris</name>
    <dbReference type="NCBI Taxonomy" id="31234"/>
    <lineage>
        <taxon>Eukaryota</taxon>
        <taxon>Metazoa</taxon>
        <taxon>Ecdysozoa</taxon>
        <taxon>Nematoda</taxon>
        <taxon>Chromadorea</taxon>
        <taxon>Rhabditida</taxon>
        <taxon>Rhabditina</taxon>
        <taxon>Rhabditomorpha</taxon>
        <taxon>Rhabditoidea</taxon>
        <taxon>Rhabditidae</taxon>
        <taxon>Peloderinae</taxon>
        <taxon>Caenorhabditis</taxon>
    </lineage>
</organism>
<feature type="compositionally biased region" description="Low complexity" evidence="1">
    <location>
        <begin position="425"/>
        <end position="434"/>
    </location>
</feature>
<proteinExistence type="predicted"/>
<feature type="region of interest" description="Disordered" evidence="1">
    <location>
        <begin position="378"/>
        <end position="397"/>
    </location>
</feature>
<feature type="region of interest" description="Disordered" evidence="1">
    <location>
        <begin position="506"/>
        <end position="537"/>
    </location>
</feature>
<accession>A0A6A5FT20</accession>
<feature type="compositionally biased region" description="Pro residues" evidence="1">
    <location>
        <begin position="435"/>
        <end position="468"/>
    </location>
</feature>
<evidence type="ECO:0000313" key="5">
    <source>
        <dbReference type="Proteomes" id="UP000483820"/>
    </source>
</evidence>
<dbReference type="AlphaFoldDB" id="A0A6A5FT20"/>
<dbReference type="SMART" id="SM00604">
    <property type="entry name" value="MD"/>
    <property type="match status" value="1"/>
</dbReference>
<dbReference type="Pfam" id="PF23623">
    <property type="entry name" value="GBD_IRG7_N"/>
    <property type="match status" value="1"/>
</dbReference>
<evidence type="ECO:0000256" key="1">
    <source>
        <dbReference type="SAM" id="MobiDB-lite"/>
    </source>
</evidence>
<evidence type="ECO:0000313" key="4">
    <source>
        <dbReference type="EMBL" id="KAF1745702.1"/>
    </source>
</evidence>
<protein>
    <recommendedName>
        <fullName evidence="3">MD domain-containing protein</fullName>
    </recommendedName>
</protein>
<reference evidence="4 5" key="1">
    <citation type="submission" date="2019-12" db="EMBL/GenBank/DDBJ databases">
        <title>Chromosome-level assembly of the Caenorhabditis remanei genome.</title>
        <authorList>
            <person name="Teterina A.A."/>
            <person name="Willis J.H."/>
            <person name="Phillips P.C."/>
        </authorList>
    </citation>
    <scope>NUCLEOTIDE SEQUENCE [LARGE SCALE GENOMIC DNA]</scope>
    <source>
        <strain evidence="4 5">PX506</strain>
        <tissue evidence="4">Whole organism</tissue>
    </source>
</reference>
<name>A0A6A5FT20_CAERE</name>
<feature type="region of interest" description="Disordered" evidence="1">
    <location>
        <begin position="411"/>
        <end position="481"/>
    </location>
</feature>
<dbReference type="CTD" id="9804646"/>
<dbReference type="InterPro" id="IPR006582">
    <property type="entry name" value="MD_domain"/>
</dbReference>
<dbReference type="GeneID" id="9804646"/>
<evidence type="ECO:0000259" key="3">
    <source>
        <dbReference type="SMART" id="SM00604"/>
    </source>
</evidence>
<dbReference type="PANTHER" id="PTHR47324:SF2">
    <property type="entry name" value="EGF-LIKE DOMAIN-CONTAINING PROTEIN-RELATED"/>
    <property type="match status" value="1"/>
</dbReference>
<dbReference type="InterPro" id="IPR057086">
    <property type="entry name" value="GBD_Irg-7_N"/>
</dbReference>
<comment type="caution">
    <text evidence="4">The sequence shown here is derived from an EMBL/GenBank/DDBJ whole genome shotgun (WGS) entry which is preliminary data.</text>
</comment>
<feature type="chain" id="PRO_5025509447" description="MD domain-containing protein" evidence="2">
    <location>
        <begin position="18"/>
        <end position="537"/>
    </location>
</feature>
<dbReference type="PANTHER" id="PTHR47324">
    <property type="entry name" value="PROTEIN IRG-7-RELATED"/>
    <property type="match status" value="1"/>
</dbReference>
<feature type="domain" description="MD" evidence="3">
    <location>
        <begin position="156"/>
        <end position="296"/>
    </location>
</feature>
<evidence type="ECO:0000256" key="2">
    <source>
        <dbReference type="SAM" id="SignalP"/>
    </source>
</evidence>
<dbReference type="EMBL" id="WUAV01000006">
    <property type="protein sequence ID" value="KAF1745702.1"/>
    <property type="molecule type" value="Genomic_DNA"/>
</dbReference>
<dbReference type="InterPro" id="IPR053295">
    <property type="entry name" value="Innate_immunity_reg"/>
</dbReference>
<dbReference type="KEGG" id="crq:GCK72_022149"/>